<feature type="domain" description="Transglycosylase SLT" evidence="3">
    <location>
        <begin position="86"/>
        <end position="184"/>
    </location>
</feature>
<dbReference type="PANTHER" id="PTHR37423:SF2">
    <property type="entry name" value="MEMBRANE-BOUND LYTIC MUREIN TRANSGLYCOSYLASE C"/>
    <property type="match status" value="1"/>
</dbReference>
<dbReference type="InterPro" id="IPR008258">
    <property type="entry name" value="Transglycosylase_SLT_dom_1"/>
</dbReference>
<feature type="signal peptide" evidence="2">
    <location>
        <begin position="1"/>
        <end position="27"/>
    </location>
</feature>
<sequence>MKNRHLFTSALSFAALLCCTTIQPAQADIYTYTDEDGVLHISNVRQNGQYKLYLRTPKTHPQPGVKSPSGGYRLPSLARRAQYEQMIEDASRTYQVDKALVHAVISAESGYNANAISPKGARGLMQLMPATAARYGAMNLMDPWENIQAGTRYLKDLLRMFNNDMRLAVAAYNAGEGAVQKYGKVPPYAETVHYVPKVLNFYERYRASM</sequence>
<accession>A0ABU9DDA7</accession>
<organism evidence="5 6">
    <name type="scientific">Thermithiobacillus plumbiphilus</name>
    <dbReference type="NCBI Taxonomy" id="1729899"/>
    <lineage>
        <taxon>Bacteria</taxon>
        <taxon>Pseudomonadati</taxon>
        <taxon>Pseudomonadota</taxon>
        <taxon>Acidithiobacillia</taxon>
        <taxon>Acidithiobacillales</taxon>
        <taxon>Thermithiobacillaceae</taxon>
        <taxon>Thermithiobacillus</taxon>
    </lineage>
</organism>
<comment type="caution">
    <text evidence="5">The sequence shown here is derived from an EMBL/GenBank/DDBJ whole genome shotgun (WGS) entry which is preliminary data.</text>
</comment>
<dbReference type="Proteomes" id="UP001446205">
    <property type="component" value="Unassembled WGS sequence"/>
</dbReference>
<proteinExistence type="inferred from homology"/>
<evidence type="ECO:0000256" key="1">
    <source>
        <dbReference type="ARBA" id="ARBA00007734"/>
    </source>
</evidence>
<dbReference type="InterPro" id="IPR023346">
    <property type="entry name" value="Lysozyme-like_dom_sf"/>
</dbReference>
<evidence type="ECO:0000259" key="4">
    <source>
        <dbReference type="Pfam" id="PF13511"/>
    </source>
</evidence>
<dbReference type="InterPro" id="IPR025392">
    <property type="entry name" value="DUF4124"/>
</dbReference>
<name>A0ABU9DDA7_9PROT</name>
<dbReference type="EMBL" id="JBBPCO010000015">
    <property type="protein sequence ID" value="MEK8090705.1"/>
    <property type="molecule type" value="Genomic_DNA"/>
</dbReference>
<dbReference type="CDD" id="cd00254">
    <property type="entry name" value="LT-like"/>
    <property type="match status" value="1"/>
</dbReference>
<dbReference type="Pfam" id="PF01464">
    <property type="entry name" value="SLT"/>
    <property type="match status" value="1"/>
</dbReference>
<protein>
    <submittedName>
        <fullName evidence="5">Lytic transglycosylase domain-containing protein</fullName>
    </submittedName>
</protein>
<dbReference type="RefSeq" id="WP_341371761.1">
    <property type="nucleotide sequence ID" value="NZ_JBBPCO010000015.1"/>
</dbReference>
<dbReference type="PANTHER" id="PTHR37423">
    <property type="entry name" value="SOLUBLE LYTIC MUREIN TRANSGLYCOSYLASE-RELATED"/>
    <property type="match status" value="1"/>
</dbReference>
<evidence type="ECO:0000313" key="6">
    <source>
        <dbReference type="Proteomes" id="UP001446205"/>
    </source>
</evidence>
<dbReference type="SUPFAM" id="SSF53955">
    <property type="entry name" value="Lysozyme-like"/>
    <property type="match status" value="1"/>
</dbReference>
<feature type="chain" id="PRO_5047181856" evidence="2">
    <location>
        <begin position="28"/>
        <end position="209"/>
    </location>
</feature>
<evidence type="ECO:0000259" key="3">
    <source>
        <dbReference type="Pfam" id="PF01464"/>
    </source>
</evidence>
<keyword evidence="2" id="KW-0732">Signal</keyword>
<dbReference type="PROSITE" id="PS00922">
    <property type="entry name" value="TRANSGLYCOSYLASE"/>
    <property type="match status" value="1"/>
</dbReference>
<dbReference type="InterPro" id="IPR000189">
    <property type="entry name" value="Transglyc_AS"/>
</dbReference>
<keyword evidence="6" id="KW-1185">Reference proteome</keyword>
<evidence type="ECO:0000313" key="5">
    <source>
        <dbReference type="EMBL" id="MEK8090705.1"/>
    </source>
</evidence>
<gene>
    <name evidence="5" type="ORF">WOB96_13185</name>
</gene>
<dbReference type="Gene3D" id="1.10.530.10">
    <property type="match status" value="1"/>
</dbReference>
<comment type="similarity">
    <text evidence="1">Belongs to the transglycosylase Slt family.</text>
</comment>
<feature type="domain" description="DUF4124" evidence="4">
    <location>
        <begin position="16"/>
        <end position="51"/>
    </location>
</feature>
<reference evidence="5 6" key="1">
    <citation type="submission" date="2024-04" db="EMBL/GenBank/DDBJ databases">
        <authorList>
            <person name="Abashina T."/>
            <person name="Shaikin A."/>
        </authorList>
    </citation>
    <scope>NUCLEOTIDE SEQUENCE [LARGE SCALE GENOMIC DNA]</scope>
    <source>
        <strain evidence="5 6">AAFK</strain>
    </source>
</reference>
<evidence type="ECO:0000256" key="2">
    <source>
        <dbReference type="SAM" id="SignalP"/>
    </source>
</evidence>
<dbReference type="Pfam" id="PF13511">
    <property type="entry name" value="DUF4124"/>
    <property type="match status" value="1"/>
</dbReference>